<comment type="caution">
    <text evidence="2">The sequence shown here is derived from an EMBL/GenBank/DDBJ whole genome shotgun (WGS) entry which is preliminary data.</text>
</comment>
<sequence>MFETLPLTLINSALILGIILALIIWPAVKEKTRELKEETQRLRDAAVGDTSSHKTDA</sequence>
<gene>
    <name evidence="2" type="ORF">J2W49_004866</name>
</gene>
<keyword evidence="1" id="KW-1133">Transmembrane helix</keyword>
<protein>
    <submittedName>
        <fullName evidence="2">Uncharacterized protein</fullName>
    </submittedName>
</protein>
<accession>A0ABU1WUA3</accession>
<evidence type="ECO:0000313" key="2">
    <source>
        <dbReference type="EMBL" id="MDR7152888.1"/>
    </source>
</evidence>
<dbReference type="RefSeq" id="WP_310322053.1">
    <property type="nucleotide sequence ID" value="NZ_JAVDWU010000015.1"/>
</dbReference>
<keyword evidence="3" id="KW-1185">Reference proteome</keyword>
<keyword evidence="1" id="KW-0472">Membrane</keyword>
<feature type="transmembrane region" description="Helical" evidence="1">
    <location>
        <begin position="6"/>
        <end position="28"/>
    </location>
</feature>
<proteinExistence type="predicted"/>
<dbReference type="EMBL" id="JAVDWU010000015">
    <property type="protein sequence ID" value="MDR7152888.1"/>
    <property type="molecule type" value="Genomic_DNA"/>
</dbReference>
<keyword evidence="1" id="KW-0812">Transmembrane</keyword>
<organism evidence="2 3">
    <name type="scientific">Hydrogenophaga palleronii</name>
    <dbReference type="NCBI Taxonomy" id="65655"/>
    <lineage>
        <taxon>Bacteria</taxon>
        <taxon>Pseudomonadati</taxon>
        <taxon>Pseudomonadota</taxon>
        <taxon>Betaproteobacteria</taxon>
        <taxon>Burkholderiales</taxon>
        <taxon>Comamonadaceae</taxon>
        <taxon>Hydrogenophaga</taxon>
    </lineage>
</organism>
<reference evidence="2 3" key="1">
    <citation type="submission" date="2023-07" db="EMBL/GenBank/DDBJ databases">
        <title>Sorghum-associated microbial communities from plants grown in Nebraska, USA.</title>
        <authorList>
            <person name="Schachtman D."/>
        </authorList>
    </citation>
    <scope>NUCLEOTIDE SEQUENCE [LARGE SCALE GENOMIC DNA]</scope>
    <source>
        <strain evidence="2 3">4249</strain>
    </source>
</reference>
<dbReference type="Proteomes" id="UP001265700">
    <property type="component" value="Unassembled WGS sequence"/>
</dbReference>
<evidence type="ECO:0000256" key="1">
    <source>
        <dbReference type="SAM" id="Phobius"/>
    </source>
</evidence>
<name>A0ABU1WUA3_9BURK</name>
<evidence type="ECO:0000313" key="3">
    <source>
        <dbReference type="Proteomes" id="UP001265700"/>
    </source>
</evidence>